<dbReference type="AlphaFoldDB" id="A0AAV9NUW7"/>
<protein>
    <submittedName>
        <fullName evidence="2">Uncharacterized protein</fullName>
    </submittedName>
</protein>
<dbReference type="GeneID" id="89931955"/>
<dbReference type="Proteomes" id="UP001337655">
    <property type="component" value="Unassembled WGS sequence"/>
</dbReference>
<name>A0AAV9NUW7_9PEZI</name>
<feature type="compositionally biased region" description="Low complexity" evidence="1">
    <location>
        <begin position="13"/>
        <end position="25"/>
    </location>
</feature>
<sequence length="92" mass="10005">MPTAMSMGYSYLTPSTTTTSTPTPTAYQISKAERSTCTHSNPFKKEDPSTRDLRIFGGTEDERNANATDLRGAMLDVVLGLFDGVDYDDGLC</sequence>
<proteinExistence type="predicted"/>
<keyword evidence="3" id="KW-1185">Reference proteome</keyword>
<evidence type="ECO:0000313" key="3">
    <source>
        <dbReference type="Proteomes" id="UP001337655"/>
    </source>
</evidence>
<accession>A0AAV9NUW7</accession>
<evidence type="ECO:0000256" key="1">
    <source>
        <dbReference type="SAM" id="MobiDB-lite"/>
    </source>
</evidence>
<gene>
    <name evidence="2" type="ORF">LTR77_010630</name>
</gene>
<reference evidence="2 3" key="1">
    <citation type="submission" date="2023-08" db="EMBL/GenBank/DDBJ databases">
        <title>Black Yeasts Isolated from many extreme environments.</title>
        <authorList>
            <person name="Coleine C."/>
            <person name="Stajich J.E."/>
            <person name="Selbmann L."/>
        </authorList>
    </citation>
    <scope>NUCLEOTIDE SEQUENCE [LARGE SCALE GENOMIC DNA]</scope>
    <source>
        <strain evidence="2 3">CCFEE 5935</strain>
    </source>
</reference>
<feature type="region of interest" description="Disordered" evidence="1">
    <location>
        <begin position="1"/>
        <end position="52"/>
    </location>
</feature>
<dbReference type="RefSeq" id="XP_064653925.1">
    <property type="nucleotide sequence ID" value="XM_064807847.1"/>
</dbReference>
<feature type="compositionally biased region" description="Basic and acidic residues" evidence="1">
    <location>
        <begin position="43"/>
        <end position="52"/>
    </location>
</feature>
<comment type="caution">
    <text evidence="2">The sequence shown here is derived from an EMBL/GenBank/DDBJ whole genome shotgun (WGS) entry which is preliminary data.</text>
</comment>
<organism evidence="2 3">
    <name type="scientific">Saxophila tyrrhenica</name>
    <dbReference type="NCBI Taxonomy" id="1690608"/>
    <lineage>
        <taxon>Eukaryota</taxon>
        <taxon>Fungi</taxon>
        <taxon>Dikarya</taxon>
        <taxon>Ascomycota</taxon>
        <taxon>Pezizomycotina</taxon>
        <taxon>Dothideomycetes</taxon>
        <taxon>Dothideomycetidae</taxon>
        <taxon>Mycosphaerellales</taxon>
        <taxon>Extremaceae</taxon>
        <taxon>Saxophila</taxon>
    </lineage>
</organism>
<evidence type="ECO:0000313" key="2">
    <source>
        <dbReference type="EMBL" id="KAK5163448.1"/>
    </source>
</evidence>
<dbReference type="EMBL" id="JAVRRT010000025">
    <property type="protein sequence ID" value="KAK5163448.1"/>
    <property type="molecule type" value="Genomic_DNA"/>
</dbReference>